<organism evidence="2 3">
    <name type="scientific">Brevibacillus agri</name>
    <dbReference type="NCBI Taxonomy" id="51101"/>
    <lineage>
        <taxon>Bacteria</taxon>
        <taxon>Bacillati</taxon>
        <taxon>Bacillota</taxon>
        <taxon>Bacilli</taxon>
        <taxon>Bacillales</taxon>
        <taxon>Paenibacillaceae</taxon>
        <taxon>Brevibacillus</taxon>
    </lineage>
</organism>
<evidence type="ECO:0000313" key="2">
    <source>
        <dbReference type="EMBL" id="GED25196.1"/>
    </source>
</evidence>
<name>A0ABQ0SMV6_9BACL</name>
<accession>A0ABQ0SMV6</accession>
<evidence type="ECO:0000256" key="1">
    <source>
        <dbReference type="SAM" id="MobiDB-lite"/>
    </source>
</evidence>
<protein>
    <submittedName>
        <fullName evidence="2">Uncharacterized protein</fullName>
    </submittedName>
</protein>
<comment type="caution">
    <text evidence="2">The sequence shown here is derived from an EMBL/GenBank/DDBJ whole genome shotgun (WGS) entry which is preliminary data.</text>
</comment>
<gene>
    <name evidence="2" type="ORF">BAG01nite_12980</name>
</gene>
<reference evidence="2 3" key="1">
    <citation type="submission" date="2019-06" db="EMBL/GenBank/DDBJ databases">
        <title>Whole genome shotgun sequence of Brevibacillus agri NBRC 15538.</title>
        <authorList>
            <person name="Hosoyama A."/>
            <person name="Uohara A."/>
            <person name="Ohji S."/>
            <person name="Ichikawa N."/>
        </authorList>
    </citation>
    <scope>NUCLEOTIDE SEQUENCE [LARGE SCALE GENOMIC DNA]</scope>
    <source>
        <strain evidence="2 3">NBRC 15538</strain>
    </source>
</reference>
<feature type="region of interest" description="Disordered" evidence="1">
    <location>
        <begin position="1"/>
        <end position="38"/>
    </location>
</feature>
<sequence>MTTPRPIHPKTKSHPPAATLPTLPAPLTQTAGAPNMGTAPTKKWLSLIHCKHLFPCETEKPHRRKS</sequence>
<keyword evidence="3" id="KW-1185">Reference proteome</keyword>
<dbReference type="EMBL" id="BJOD01000011">
    <property type="protein sequence ID" value="GED25196.1"/>
    <property type="molecule type" value="Genomic_DNA"/>
</dbReference>
<proteinExistence type="predicted"/>
<feature type="compositionally biased region" description="Low complexity" evidence="1">
    <location>
        <begin position="15"/>
        <end position="34"/>
    </location>
</feature>
<dbReference type="Proteomes" id="UP000317180">
    <property type="component" value="Unassembled WGS sequence"/>
</dbReference>
<evidence type="ECO:0000313" key="3">
    <source>
        <dbReference type="Proteomes" id="UP000317180"/>
    </source>
</evidence>